<dbReference type="InterPro" id="IPR036390">
    <property type="entry name" value="WH_DNA-bd_sf"/>
</dbReference>
<keyword evidence="1" id="KW-0805">Transcription regulation</keyword>
<dbReference type="SMART" id="SM00419">
    <property type="entry name" value="HTH_CRP"/>
    <property type="match status" value="1"/>
</dbReference>
<dbReference type="PROSITE" id="PS50042">
    <property type="entry name" value="CNMP_BINDING_3"/>
    <property type="match status" value="1"/>
</dbReference>
<dbReference type="InterPro" id="IPR050397">
    <property type="entry name" value="Env_Response_Regulators"/>
</dbReference>
<dbReference type="EMBL" id="JAGFNS010000005">
    <property type="protein sequence ID" value="MBO3737827.1"/>
    <property type="molecule type" value="Genomic_DNA"/>
</dbReference>
<comment type="caution">
    <text evidence="6">The sequence shown here is derived from an EMBL/GenBank/DDBJ whole genome shotgun (WGS) entry which is preliminary data.</text>
</comment>
<dbReference type="SUPFAM" id="SSF46785">
    <property type="entry name" value="Winged helix' DNA-binding domain"/>
    <property type="match status" value="1"/>
</dbReference>
<dbReference type="InterPro" id="IPR018490">
    <property type="entry name" value="cNMP-bd_dom_sf"/>
</dbReference>
<evidence type="ECO:0000256" key="2">
    <source>
        <dbReference type="ARBA" id="ARBA00023125"/>
    </source>
</evidence>
<dbReference type="Gene3D" id="2.60.120.10">
    <property type="entry name" value="Jelly Rolls"/>
    <property type="match status" value="1"/>
</dbReference>
<dbReference type="PROSITE" id="PS51063">
    <property type="entry name" value="HTH_CRP_2"/>
    <property type="match status" value="1"/>
</dbReference>
<evidence type="ECO:0000259" key="5">
    <source>
        <dbReference type="PROSITE" id="PS51063"/>
    </source>
</evidence>
<keyword evidence="7" id="KW-1185">Reference proteome</keyword>
<protein>
    <submittedName>
        <fullName evidence="6">Crp/Fnr family transcriptional regulator</fullName>
    </submittedName>
</protein>
<dbReference type="SUPFAM" id="SSF51206">
    <property type="entry name" value="cAMP-binding domain-like"/>
    <property type="match status" value="1"/>
</dbReference>
<organism evidence="6 7">
    <name type="scientific">Actinoplanes flavus</name>
    <dbReference type="NCBI Taxonomy" id="2820290"/>
    <lineage>
        <taxon>Bacteria</taxon>
        <taxon>Bacillati</taxon>
        <taxon>Actinomycetota</taxon>
        <taxon>Actinomycetes</taxon>
        <taxon>Micromonosporales</taxon>
        <taxon>Micromonosporaceae</taxon>
        <taxon>Actinoplanes</taxon>
    </lineage>
</organism>
<dbReference type="InterPro" id="IPR014710">
    <property type="entry name" value="RmlC-like_jellyroll"/>
</dbReference>
<evidence type="ECO:0000313" key="6">
    <source>
        <dbReference type="EMBL" id="MBO3737827.1"/>
    </source>
</evidence>
<dbReference type="PANTHER" id="PTHR24567:SF68">
    <property type="entry name" value="DNA-BINDING TRANSCRIPTIONAL DUAL REGULATOR CRP"/>
    <property type="match status" value="1"/>
</dbReference>
<proteinExistence type="predicted"/>
<dbReference type="CDD" id="cd00038">
    <property type="entry name" value="CAP_ED"/>
    <property type="match status" value="1"/>
</dbReference>
<keyword evidence="3" id="KW-0804">Transcription</keyword>
<evidence type="ECO:0000256" key="3">
    <source>
        <dbReference type="ARBA" id="ARBA00023163"/>
    </source>
</evidence>
<dbReference type="InterPro" id="IPR036388">
    <property type="entry name" value="WH-like_DNA-bd_sf"/>
</dbReference>
<dbReference type="Pfam" id="PF00027">
    <property type="entry name" value="cNMP_binding"/>
    <property type="match status" value="1"/>
</dbReference>
<dbReference type="RefSeq" id="WP_208467024.1">
    <property type="nucleotide sequence ID" value="NZ_JAGFNS010000005.1"/>
</dbReference>
<evidence type="ECO:0000259" key="4">
    <source>
        <dbReference type="PROSITE" id="PS50042"/>
    </source>
</evidence>
<dbReference type="SMART" id="SM00100">
    <property type="entry name" value="cNMP"/>
    <property type="match status" value="1"/>
</dbReference>
<dbReference type="PANTHER" id="PTHR24567">
    <property type="entry name" value="CRP FAMILY TRANSCRIPTIONAL REGULATORY PROTEIN"/>
    <property type="match status" value="1"/>
</dbReference>
<reference evidence="6 7" key="1">
    <citation type="submission" date="2021-03" db="EMBL/GenBank/DDBJ databases">
        <title>Actinoplanes flavus sp. nov., a novel actinomycete isolated from Coconut Palm rhizosphere soil.</title>
        <authorList>
            <person name="Luo X."/>
        </authorList>
    </citation>
    <scope>NUCLEOTIDE SEQUENCE [LARGE SCALE GENOMIC DNA]</scope>
    <source>
        <strain evidence="6 7">NEAU-H7</strain>
    </source>
</reference>
<sequence length="232" mass="25336">MIRAGEPAWAPGSFLTLLTVAERDELLSLGTTRRLPGGRHLLVEGRQDTQVEVIRQGHVKITTTVGGMPRLLAIRLPGDLVGELAAITGNGRIATVTTCGDVVSTVIRQAEFLNFVNRHPHVAAQVTAAVGRKLRWANDRRSEFSAFPVHVRLGRVLLEIATSCGEAVGDTLLIRVELSQTELASLVGAREDTVQRALRDLRREGLVRTGYRRITVLDAAALRALTEKAEWL</sequence>
<feature type="domain" description="Cyclic nucleotide-binding" evidence="4">
    <location>
        <begin position="14"/>
        <end position="116"/>
    </location>
</feature>
<keyword evidence="2" id="KW-0238">DNA-binding</keyword>
<dbReference type="Proteomes" id="UP000679690">
    <property type="component" value="Unassembled WGS sequence"/>
</dbReference>
<accession>A0ABS3UGC5</accession>
<dbReference type="Pfam" id="PF13545">
    <property type="entry name" value="HTH_Crp_2"/>
    <property type="match status" value="1"/>
</dbReference>
<dbReference type="InterPro" id="IPR000595">
    <property type="entry name" value="cNMP-bd_dom"/>
</dbReference>
<gene>
    <name evidence="6" type="ORF">J5X75_09865</name>
</gene>
<feature type="domain" description="HTH crp-type" evidence="5">
    <location>
        <begin position="147"/>
        <end position="220"/>
    </location>
</feature>
<name>A0ABS3UGC5_9ACTN</name>
<dbReference type="Gene3D" id="1.10.10.10">
    <property type="entry name" value="Winged helix-like DNA-binding domain superfamily/Winged helix DNA-binding domain"/>
    <property type="match status" value="1"/>
</dbReference>
<dbReference type="InterPro" id="IPR012318">
    <property type="entry name" value="HTH_CRP"/>
</dbReference>
<evidence type="ECO:0000313" key="7">
    <source>
        <dbReference type="Proteomes" id="UP000679690"/>
    </source>
</evidence>
<evidence type="ECO:0000256" key="1">
    <source>
        <dbReference type="ARBA" id="ARBA00023015"/>
    </source>
</evidence>